<evidence type="ECO:0000313" key="3">
    <source>
        <dbReference type="Proteomes" id="UP000002772"/>
    </source>
</evidence>
<dbReference type="Proteomes" id="UP000002772">
    <property type="component" value="Unassembled WGS sequence"/>
</dbReference>
<evidence type="ECO:0000313" key="2">
    <source>
        <dbReference type="EMBL" id="EGN56399.1"/>
    </source>
</evidence>
<evidence type="ECO:0000256" key="1">
    <source>
        <dbReference type="SAM" id="SignalP"/>
    </source>
</evidence>
<feature type="chain" id="PRO_5003375709" description="Lipoprotein" evidence="1">
    <location>
        <begin position="22"/>
        <end position="130"/>
    </location>
</feature>
<dbReference type="Gene3D" id="3.10.450.50">
    <property type="match status" value="1"/>
</dbReference>
<dbReference type="eggNOG" id="ENOG5033N9M">
    <property type="taxonomic scope" value="Bacteria"/>
</dbReference>
<evidence type="ECO:0008006" key="4">
    <source>
        <dbReference type="Google" id="ProtNLM"/>
    </source>
</evidence>
<keyword evidence="1" id="KW-0732">Signal</keyword>
<dbReference type="HOGENOM" id="CLU_157739_0_0_10"/>
<dbReference type="EMBL" id="GL945017">
    <property type="protein sequence ID" value="EGN56399.1"/>
    <property type="molecule type" value="Genomic_DNA"/>
</dbReference>
<dbReference type="AlphaFoldDB" id="F8N7P4"/>
<dbReference type="OrthoDB" id="1081900at2"/>
<gene>
    <name evidence="2" type="ORF">Premu_0951</name>
</gene>
<dbReference type="RefSeq" id="WP_007573499.1">
    <property type="nucleotide sequence ID" value="NZ_BPTS01000001.1"/>
</dbReference>
<feature type="signal peptide" evidence="1">
    <location>
        <begin position="1"/>
        <end position="21"/>
    </location>
</feature>
<name>F8N7P4_9BACT</name>
<accession>F8N7P4</accession>
<sequence length="130" mass="14677">MRRLFIFLFPLLAACSGKPSAPDAAQVAAQAAKVYYEQLLKGDYNSFVNGRYQPTDIPESYRRQLIVNARMFVAQQEKEHQGIKTVAVADGRADTAKHVANAFLTFTYGDGTREQIVVPMVEVKDVWYMR</sequence>
<proteinExistence type="predicted"/>
<protein>
    <recommendedName>
        <fullName evidence="4">Lipoprotein</fullName>
    </recommendedName>
</protein>
<keyword evidence="3" id="KW-1185">Reference proteome</keyword>
<dbReference type="PROSITE" id="PS51257">
    <property type="entry name" value="PROKAR_LIPOPROTEIN"/>
    <property type="match status" value="1"/>
</dbReference>
<organism evidence="2 3">
    <name type="scientific">Hallella multisaccharivorax DSM 17128</name>
    <dbReference type="NCBI Taxonomy" id="688246"/>
    <lineage>
        <taxon>Bacteria</taxon>
        <taxon>Pseudomonadati</taxon>
        <taxon>Bacteroidota</taxon>
        <taxon>Bacteroidia</taxon>
        <taxon>Bacteroidales</taxon>
        <taxon>Prevotellaceae</taxon>
        <taxon>Hallella</taxon>
    </lineage>
</organism>
<dbReference type="STRING" id="688246.Premu_0951"/>
<reference evidence="3" key="1">
    <citation type="journal article" date="2011" name="Stand. Genomic Sci.">
        <title>Non-contiguous finished genome sequence of the opportunistic oral pathogen Prevotella multisaccharivorax type strain (PPPA20).</title>
        <authorList>
            <person name="Pati A."/>
            <person name="Gronow S."/>
            <person name="Lu M."/>
            <person name="Lapidus A."/>
            <person name="Nolan M."/>
            <person name="Lucas S."/>
            <person name="Hammon N."/>
            <person name="Deshpande S."/>
            <person name="Cheng J.F."/>
            <person name="Tapia R."/>
            <person name="Han C."/>
            <person name="Goodwin L."/>
            <person name="Pitluck S."/>
            <person name="Liolios K."/>
            <person name="Pagani I."/>
            <person name="Mavromatis K."/>
            <person name="Mikhailova N."/>
            <person name="Huntemann M."/>
            <person name="Chen A."/>
            <person name="Palaniappan K."/>
            <person name="Land M."/>
            <person name="Hauser L."/>
            <person name="Detter J.C."/>
            <person name="Brambilla E.M."/>
            <person name="Rohde M."/>
            <person name="Goker M."/>
            <person name="Woyke T."/>
            <person name="Bristow J."/>
            <person name="Eisen J.A."/>
            <person name="Markowitz V."/>
            <person name="Hugenholtz P."/>
            <person name="Kyrpides N.C."/>
            <person name="Klenk H.P."/>
            <person name="Ivanova N."/>
        </authorList>
    </citation>
    <scope>NUCLEOTIDE SEQUENCE [LARGE SCALE GENOMIC DNA]</scope>
    <source>
        <strain evidence="3">DSM 17128</strain>
    </source>
</reference>